<evidence type="ECO:0000313" key="4">
    <source>
        <dbReference type="EMBL" id="QLI81054.1"/>
    </source>
</evidence>
<dbReference type="GO" id="GO:0005886">
    <property type="term" value="C:plasma membrane"/>
    <property type="evidence" value="ECO:0007669"/>
    <property type="project" value="TreeGrafter"/>
</dbReference>
<dbReference type="PANTHER" id="PTHR45138:SF9">
    <property type="entry name" value="DIGUANYLATE CYCLASE DGCM-RELATED"/>
    <property type="match status" value="1"/>
</dbReference>
<dbReference type="GO" id="GO:0043709">
    <property type="term" value="P:cell adhesion involved in single-species biofilm formation"/>
    <property type="evidence" value="ECO:0007669"/>
    <property type="project" value="TreeGrafter"/>
</dbReference>
<evidence type="ECO:0000256" key="1">
    <source>
        <dbReference type="ARBA" id="ARBA00012528"/>
    </source>
</evidence>
<dbReference type="InterPro" id="IPR011990">
    <property type="entry name" value="TPR-like_helical_dom_sf"/>
</dbReference>
<dbReference type="AlphaFoldDB" id="A0A7D5V947"/>
<dbReference type="FunFam" id="3.30.70.270:FF:000001">
    <property type="entry name" value="Diguanylate cyclase domain protein"/>
    <property type="match status" value="1"/>
</dbReference>
<dbReference type="RefSeq" id="WP_180308185.1">
    <property type="nucleotide sequence ID" value="NZ_CP058952.1"/>
</dbReference>
<dbReference type="EMBL" id="CP058952">
    <property type="protein sequence ID" value="QLI81054.1"/>
    <property type="molecule type" value="Genomic_DNA"/>
</dbReference>
<reference evidence="4 5" key="1">
    <citation type="journal article" date="2016" name="Int. J. Syst. Evol. Microbiol.">
        <title>Chitinibacter fontanus sp. nov., isolated from a spring.</title>
        <authorList>
            <person name="Sheu S.Y."/>
            <person name="Li Y.S."/>
            <person name="Young C.C."/>
            <person name="Chen W.M."/>
        </authorList>
    </citation>
    <scope>NUCLEOTIDE SEQUENCE [LARGE SCALE GENOMIC DNA]</scope>
    <source>
        <strain evidence="4 5">STM-7</strain>
    </source>
</reference>
<name>A0A7D5V947_9NEIS</name>
<evidence type="ECO:0000256" key="2">
    <source>
        <dbReference type="ARBA" id="ARBA00034247"/>
    </source>
</evidence>
<dbReference type="SMART" id="SM00267">
    <property type="entry name" value="GGDEF"/>
    <property type="match status" value="1"/>
</dbReference>
<dbReference type="Proteomes" id="UP000510822">
    <property type="component" value="Chromosome"/>
</dbReference>
<dbReference type="PROSITE" id="PS50887">
    <property type="entry name" value="GGDEF"/>
    <property type="match status" value="1"/>
</dbReference>
<dbReference type="NCBIfam" id="TIGR00254">
    <property type="entry name" value="GGDEF"/>
    <property type="match status" value="1"/>
</dbReference>
<dbReference type="GO" id="GO:1902201">
    <property type="term" value="P:negative regulation of bacterial-type flagellum-dependent cell motility"/>
    <property type="evidence" value="ECO:0007669"/>
    <property type="project" value="TreeGrafter"/>
</dbReference>
<dbReference type="InterPro" id="IPR029787">
    <property type="entry name" value="Nucleotide_cyclase"/>
</dbReference>
<gene>
    <name evidence="4" type="ORF">HZU75_05665</name>
</gene>
<dbReference type="CDD" id="cd01949">
    <property type="entry name" value="GGDEF"/>
    <property type="match status" value="1"/>
</dbReference>
<evidence type="ECO:0000313" key="5">
    <source>
        <dbReference type="Proteomes" id="UP000510822"/>
    </source>
</evidence>
<dbReference type="Pfam" id="PF00990">
    <property type="entry name" value="GGDEF"/>
    <property type="match status" value="1"/>
</dbReference>
<comment type="catalytic activity">
    <reaction evidence="2">
        <text>2 GTP = 3',3'-c-di-GMP + 2 diphosphate</text>
        <dbReference type="Rhea" id="RHEA:24898"/>
        <dbReference type="ChEBI" id="CHEBI:33019"/>
        <dbReference type="ChEBI" id="CHEBI:37565"/>
        <dbReference type="ChEBI" id="CHEBI:58805"/>
        <dbReference type="EC" id="2.7.7.65"/>
    </reaction>
</comment>
<dbReference type="GO" id="GO:0052621">
    <property type="term" value="F:diguanylate cyclase activity"/>
    <property type="evidence" value="ECO:0007669"/>
    <property type="project" value="UniProtKB-EC"/>
</dbReference>
<dbReference type="EC" id="2.7.7.65" evidence="1"/>
<dbReference type="KEGG" id="cfon:HZU75_05665"/>
<dbReference type="SUPFAM" id="SSF48452">
    <property type="entry name" value="TPR-like"/>
    <property type="match status" value="1"/>
</dbReference>
<organism evidence="4 5">
    <name type="scientific">Chitinibacter fontanus</name>
    <dbReference type="NCBI Taxonomy" id="1737446"/>
    <lineage>
        <taxon>Bacteria</taxon>
        <taxon>Pseudomonadati</taxon>
        <taxon>Pseudomonadota</taxon>
        <taxon>Betaproteobacteria</taxon>
        <taxon>Neisseriales</taxon>
        <taxon>Chitinibacteraceae</taxon>
        <taxon>Chitinibacter</taxon>
    </lineage>
</organism>
<keyword evidence="5" id="KW-1185">Reference proteome</keyword>
<protein>
    <recommendedName>
        <fullName evidence="1">diguanylate cyclase</fullName>
        <ecNumber evidence="1">2.7.7.65</ecNumber>
    </recommendedName>
</protein>
<dbReference type="SUPFAM" id="SSF55073">
    <property type="entry name" value="Nucleotide cyclase"/>
    <property type="match status" value="1"/>
</dbReference>
<dbReference type="InterPro" id="IPR050469">
    <property type="entry name" value="Diguanylate_Cyclase"/>
</dbReference>
<dbReference type="PANTHER" id="PTHR45138">
    <property type="entry name" value="REGULATORY COMPONENTS OF SENSORY TRANSDUCTION SYSTEM"/>
    <property type="match status" value="1"/>
</dbReference>
<proteinExistence type="predicted"/>
<feature type="domain" description="GGDEF" evidence="3">
    <location>
        <begin position="383"/>
        <end position="515"/>
    </location>
</feature>
<dbReference type="Gene3D" id="3.30.70.270">
    <property type="match status" value="1"/>
</dbReference>
<dbReference type="InterPro" id="IPR043128">
    <property type="entry name" value="Rev_trsase/Diguanyl_cyclase"/>
</dbReference>
<dbReference type="Gene3D" id="1.25.40.10">
    <property type="entry name" value="Tetratricopeptide repeat domain"/>
    <property type="match status" value="1"/>
</dbReference>
<accession>A0A7D5V947</accession>
<evidence type="ECO:0000259" key="3">
    <source>
        <dbReference type="PROSITE" id="PS50887"/>
    </source>
</evidence>
<sequence>MHSEFRQRMNAEPDAALAEVLQQLAHERDPARRNELQLLELKIRDRQGQYAQTLPRYAALLQQIQNQPELEMATLEEYGNVALVLAPQQELLQIWSRLFIRATSLQHYEFAINGLNGIGKAFWRTDDYAGAKKYHLQALELALLVKEGRGKAQSYLCLAKDCIALQQYDEALAVLGAGQRTILQHGDPQWHAEALLYRGMCLLKIQAPSEALHELLDAERLAEQIHFHWALAQTQHAIADAHDQMNNSAAFTQAVNKALETSCIVHDLGLCEQIHLLAYRFHLRQLDYTAAYLHLQAANEFTEQILTDQHILKLDAPKRLLRRINEKMGLAWLNAMNLALANTIDEQGEEMRRLSGIAYQDPLSGMQNRRALDLKLAELAPGKAVALFMVDIDHFKSINDNYGHPSGDAVIATLGKILSACCRKADEFIARYGGEEFVGIIAAVDLCTAQRIVKRIHAAIEHYTWHEILPNRAVTASIGLAYSAEHTGQQLLELADAALYQAKTNGRNCIWLNCRPDWQPGVLMDADHSGSMP</sequence>
<dbReference type="InterPro" id="IPR000160">
    <property type="entry name" value="GGDEF_dom"/>
</dbReference>